<dbReference type="AlphaFoldDB" id="T1J853"/>
<dbReference type="PhylomeDB" id="T1J853"/>
<accession>T1J853</accession>
<dbReference type="eggNOG" id="KOG1199">
    <property type="taxonomic scope" value="Eukaryota"/>
</dbReference>
<evidence type="ECO:0000256" key="11">
    <source>
        <dbReference type="ARBA" id="ARBA00051637"/>
    </source>
</evidence>
<dbReference type="GO" id="GO:0004303">
    <property type="term" value="F:estradiol 17-beta-dehydrogenase [NAD(P)+] activity"/>
    <property type="evidence" value="ECO:0007669"/>
    <property type="project" value="UniProtKB-EC"/>
</dbReference>
<evidence type="ECO:0000256" key="7">
    <source>
        <dbReference type="ARBA" id="ARBA00050365"/>
    </source>
</evidence>
<evidence type="ECO:0000256" key="8">
    <source>
        <dbReference type="ARBA" id="ARBA00050435"/>
    </source>
</evidence>
<evidence type="ECO:0000256" key="20">
    <source>
        <dbReference type="RuleBase" id="RU000363"/>
    </source>
</evidence>
<dbReference type="GO" id="GO:0003857">
    <property type="term" value="F:(3S)-3-hydroxyacyl-CoA dehydrogenase (NAD+) activity"/>
    <property type="evidence" value="ECO:0007669"/>
    <property type="project" value="UniProtKB-EC"/>
</dbReference>
<dbReference type="PANTHER" id="PTHR43658">
    <property type="entry name" value="SHORT-CHAIN DEHYDROGENASE/REDUCTASE"/>
    <property type="match status" value="1"/>
</dbReference>
<evidence type="ECO:0000256" key="6">
    <source>
        <dbReference type="ARBA" id="ARBA00050141"/>
    </source>
</evidence>
<dbReference type="PRINTS" id="PR00080">
    <property type="entry name" value="SDRFAMILY"/>
</dbReference>
<evidence type="ECO:0000256" key="4">
    <source>
        <dbReference type="ARBA" id="ARBA00024072"/>
    </source>
</evidence>
<dbReference type="PRINTS" id="PR00081">
    <property type="entry name" value="GDHRDH"/>
</dbReference>
<comment type="catalytic activity">
    <reaction evidence="15">
        <text>11-dehydrocorticosterone + NAD(+) = pregn-4-ene-3,11,20,21-tetraone + NADH + H(+)</text>
        <dbReference type="Rhea" id="RHEA:42020"/>
        <dbReference type="ChEBI" id="CHEBI:15378"/>
        <dbReference type="ChEBI" id="CHEBI:57540"/>
        <dbReference type="ChEBI" id="CHEBI:57945"/>
        <dbReference type="ChEBI" id="CHEBI:78600"/>
        <dbReference type="ChEBI" id="CHEBI:78601"/>
    </reaction>
    <physiologicalReaction direction="left-to-right" evidence="15">
        <dbReference type="Rhea" id="RHEA:42021"/>
    </physiologicalReaction>
</comment>
<evidence type="ECO:0000256" key="15">
    <source>
        <dbReference type="ARBA" id="ARBA00052668"/>
    </source>
</evidence>
<evidence type="ECO:0000256" key="19">
    <source>
        <dbReference type="ARBA" id="ARBA00082399"/>
    </source>
</evidence>
<dbReference type="Pfam" id="PF00106">
    <property type="entry name" value="adh_short"/>
    <property type="match status" value="1"/>
</dbReference>
<dbReference type="GO" id="GO:0047044">
    <property type="term" value="F:androstan-3-alpha,17-beta-diol dehydrogenase (NAD+) activity"/>
    <property type="evidence" value="ECO:0007669"/>
    <property type="project" value="UniProtKB-EC"/>
</dbReference>
<dbReference type="Gene3D" id="3.40.50.720">
    <property type="entry name" value="NAD(P)-binding Rossmann-like Domain"/>
    <property type="match status" value="1"/>
</dbReference>
<evidence type="ECO:0000256" key="10">
    <source>
        <dbReference type="ARBA" id="ARBA00051004"/>
    </source>
</evidence>
<keyword evidence="22" id="KW-1185">Reference proteome</keyword>
<dbReference type="HOGENOM" id="CLU_010194_42_0_1"/>
<comment type="catalytic activity">
    <reaction evidence="10">
        <text>(3S)-3-hydroxybutanoyl-CoA + NAD(+) = acetoacetyl-CoA + NADH + H(+)</text>
        <dbReference type="Rhea" id="RHEA:30799"/>
        <dbReference type="ChEBI" id="CHEBI:15378"/>
        <dbReference type="ChEBI" id="CHEBI:57286"/>
        <dbReference type="ChEBI" id="CHEBI:57316"/>
        <dbReference type="ChEBI" id="CHEBI:57540"/>
        <dbReference type="ChEBI" id="CHEBI:57945"/>
    </reaction>
    <physiologicalReaction direction="left-to-right" evidence="10">
        <dbReference type="Rhea" id="RHEA:30800"/>
    </physiologicalReaction>
    <physiologicalReaction direction="right-to-left" evidence="10">
        <dbReference type="Rhea" id="RHEA:30801"/>
    </physiologicalReaction>
</comment>
<dbReference type="Proteomes" id="UP000014500">
    <property type="component" value="Unassembled WGS sequence"/>
</dbReference>
<comment type="catalytic activity">
    <reaction evidence="7">
        <text>5alpha-androstane-3alpha,17beta-diol + NAD(+) = 17beta-hydroxy-5alpha-androstan-3-one + NADH + H(+)</text>
        <dbReference type="Rhea" id="RHEA:42004"/>
        <dbReference type="ChEBI" id="CHEBI:15378"/>
        <dbReference type="ChEBI" id="CHEBI:16330"/>
        <dbReference type="ChEBI" id="CHEBI:36713"/>
        <dbReference type="ChEBI" id="CHEBI:57540"/>
        <dbReference type="ChEBI" id="CHEBI:57945"/>
        <dbReference type="EC" id="1.1.1.53"/>
    </reaction>
    <physiologicalReaction direction="right-to-left" evidence="7">
        <dbReference type="Rhea" id="RHEA:42006"/>
    </physiologicalReaction>
</comment>
<evidence type="ECO:0000256" key="16">
    <source>
        <dbReference type="ARBA" id="ARBA00072938"/>
    </source>
</evidence>
<dbReference type="CDD" id="cd05371">
    <property type="entry name" value="HSD10-like_SDR_c"/>
    <property type="match status" value="1"/>
</dbReference>
<proteinExistence type="inferred from homology"/>
<evidence type="ECO:0000256" key="9">
    <source>
        <dbReference type="ARBA" id="ARBA00050927"/>
    </source>
</evidence>
<dbReference type="GO" id="GO:0005739">
    <property type="term" value="C:mitochondrion"/>
    <property type="evidence" value="ECO:0007669"/>
    <property type="project" value="TreeGrafter"/>
</dbReference>
<evidence type="ECO:0000256" key="2">
    <source>
        <dbReference type="ARBA" id="ARBA00023002"/>
    </source>
</evidence>
<dbReference type="EMBL" id="JH431948">
    <property type="status" value="NOT_ANNOTATED_CDS"/>
    <property type="molecule type" value="Genomic_DNA"/>
</dbReference>
<evidence type="ECO:0000313" key="21">
    <source>
        <dbReference type="EnsemblMetazoa" id="SMAR009876-PA"/>
    </source>
</evidence>
<evidence type="ECO:0000256" key="5">
    <source>
        <dbReference type="ARBA" id="ARBA00049381"/>
    </source>
</evidence>
<dbReference type="OMA" id="QDGQMGQ"/>
<dbReference type="InterPro" id="IPR036291">
    <property type="entry name" value="NAD(P)-bd_dom_sf"/>
</dbReference>
<dbReference type="STRING" id="126957.T1J853"/>
<evidence type="ECO:0000256" key="17">
    <source>
        <dbReference type="ARBA" id="ARBA00079624"/>
    </source>
</evidence>
<comment type="catalytic activity">
    <reaction evidence="6">
        <text>a (3S)-3-hydroxyacyl-CoA + NAD(+) = a 3-oxoacyl-CoA + NADH + H(+)</text>
        <dbReference type="Rhea" id="RHEA:22432"/>
        <dbReference type="ChEBI" id="CHEBI:15378"/>
        <dbReference type="ChEBI" id="CHEBI:57318"/>
        <dbReference type="ChEBI" id="CHEBI:57540"/>
        <dbReference type="ChEBI" id="CHEBI:57945"/>
        <dbReference type="ChEBI" id="CHEBI:90726"/>
        <dbReference type="EC" id="1.1.1.35"/>
    </reaction>
    <physiologicalReaction direction="left-to-right" evidence="6">
        <dbReference type="Rhea" id="RHEA:22433"/>
    </physiologicalReaction>
    <physiologicalReaction direction="right-to-left" evidence="6">
        <dbReference type="Rhea" id="RHEA:22434"/>
    </physiologicalReaction>
</comment>
<name>T1J853_STRMM</name>
<dbReference type="GO" id="GO:0008210">
    <property type="term" value="P:estrogen metabolic process"/>
    <property type="evidence" value="ECO:0007669"/>
    <property type="project" value="TreeGrafter"/>
</dbReference>
<dbReference type="PANTHER" id="PTHR43658:SF8">
    <property type="entry name" value="17-BETA-HYDROXYSTEROID DEHYDROGENASE 14-RELATED"/>
    <property type="match status" value="1"/>
</dbReference>
<dbReference type="GO" id="GO:0006631">
    <property type="term" value="P:fatty acid metabolic process"/>
    <property type="evidence" value="ECO:0007669"/>
    <property type="project" value="TreeGrafter"/>
</dbReference>
<keyword evidence="2" id="KW-0560">Oxidoreductase</keyword>
<evidence type="ECO:0000313" key="22">
    <source>
        <dbReference type="Proteomes" id="UP000014500"/>
    </source>
</evidence>
<dbReference type="EnsemblMetazoa" id="SMAR009876-RA">
    <property type="protein sequence ID" value="SMAR009876-PA"/>
    <property type="gene ID" value="SMAR009876"/>
</dbReference>
<organism evidence="21 22">
    <name type="scientific">Strigamia maritima</name>
    <name type="common">European centipede</name>
    <name type="synonym">Geophilus maritimus</name>
    <dbReference type="NCBI Taxonomy" id="126957"/>
    <lineage>
        <taxon>Eukaryota</taxon>
        <taxon>Metazoa</taxon>
        <taxon>Ecdysozoa</taxon>
        <taxon>Arthropoda</taxon>
        <taxon>Myriapoda</taxon>
        <taxon>Chilopoda</taxon>
        <taxon>Pleurostigmophora</taxon>
        <taxon>Geophilomorpha</taxon>
        <taxon>Linotaeniidae</taxon>
        <taxon>Strigamia</taxon>
    </lineage>
</organism>
<dbReference type="EC" id="1.1.1.62" evidence="4"/>
<comment type="catalytic activity">
    <reaction evidence="8">
        <text>17beta-hydroxy-5alpha-androstan-3-one + NAD(+) = 5alpha-androstan-3,17-dione + NADH + H(+)</text>
        <dbReference type="Rhea" id="RHEA:41992"/>
        <dbReference type="ChEBI" id="CHEBI:15378"/>
        <dbReference type="ChEBI" id="CHEBI:15994"/>
        <dbReference type="ChEBI" id="CHEBI:16330"/>
        <dbReference type="ChEBI" id="CHEBI:57540"/>
        <dbReference type="ChEBI" id="CHEBI:57945"/>
    </reaction>
    <physiologicalReaction direction="left-to-right" evidence="8">
        <dbReference type="Rhea" id="RHEA:41993"/>
    </physiologicalReaction>
</comment>
<evidence type="ECO:0000256" key="18">
    <source>
        <dbReference type="ARBA" id="ARBA00082293"/>
    </source>
</evidence>
<reference evidence="21" key="2">
    <citation type="submission" date="2015-02" db="UniProtKB">
        <authorList>
            <consortium name="EnsemblMetazoa"/>
        </authorList>
    </citation>
    <scope>IDENTIFICATION</scope>
</reference>
<evidence type="ECO:0000256" key="14">
    <source>
        <dbReference type="ARBA" id="ARBA00052417"/>
    </source>
</evidence>
<comment type="catalytic activity">
    <reaction evidence="5">
        <text>17beta-estradiol + NAD(+) = estrone + NADH + H(+)</text>
        <dbReference type="Rhea" id="RHEA:24612"/>
        <dbReference type="ChEBI" id="CHEBI:15378"/>
        <dbReference type="ChEBI" id="CHEBI:16469"/>
        <dbReference type="ChEBI" id="CHEBI:17263"/>
        <dbReference type="ChEBI" id="CHEBI:57540"/>
        <dbReference type="ChEBI" id="CHEBI:57945"/>
        <dbReference type="EC" id="1.1.1.62"/>
    </reaction>
    <physiologicalReaction direction="left-to-right" evidence="5">
        <dbReference type="Rhea" id="RHEA:24613"/>
    </physiologicalReaction>
</comment>
<comment type="catalytic activity">
    <reaction evidence="9">
        <text>cortisol + NAD(+) = 11beta,17alpha-dihydroxypregn-4-ene-3,20,21-trione + NADH + H(+)</text>
        <dbReference type="Rhea" id="RHEA:42012"/>
        <dbReference type="ChEBI" id="CHEBI:15378"/>
        <dbReference type="ChEBI" id="CHEBI:17650"/>
        <dbReference type="ChEBI" id="CHEBI:57540"/>
        <dbReference type="ChEBI" id="CHEBI:57945"/>
        <dbReference type="ChEBI" id="CHEBI:78595"/>
    </reaction>
    <physiologicalReaction direction="left-to-right" evidence="9">
        <dbReference type="Rhea" id="RHEA:42013"/>
    </physiologicalReaction>
</comment>
<evidence type="ECO:0000256" key="1">
    <source>
        <dbReference type="ARBA" id="ARBA00006484"/>
    </source>
</evidence>
<dbReference type="SUPFAM" id="SSF51735">
    <property type="entry name" value="NAD(P)-binding Rossmann-fold domains"/>
    <property type="match status" value="1"/>
</dbReference>
<dbReference type="FunFam" id="3.40.50.720:FF:000215">
    <property type="entry name" value="3-hydroxyacyl-CoA dehydrogenase type-2"/>
    <property type="match status" value="1"/>
</dbReference>
<comment type="catalytic activity">
    <reaction evidence="11">
        <text>3beta,7beta-dihydroxy-5beta-cholan-24-oate + NAD(+) = 3beta-hydroxy-7-oxo-5beta-cholan-24-oate + NADH + H(+)</text>
        <dbReference type="Rhea" id="RHEA:42024"/>
        <dbReference type="ChEBI" id="CHEBI:15378"/>
        <dbReference type="ChEBI" id="CHEBI:57540"/>
        <dbReference type="ChEBI" id="CHEBI:57945"/>
        <dbReference type="ChEBI" id="CHEBI:78602"/>
        <dbReference type="ChEBI" id="CHEBI:78603"/>
    </reaction>
    <physiologicalReaction direction="left-to-right" evidence="11">
        <dbReference type="Rhea" id="RHEA:42025"/>
    </physiologicalReaction>
</comment>
<evidence type="ECO:0000256" key="12">
    <source>
        <dbReference type="ARBA" id="ARBA00051831"/>
    </source>
</evidence>
<dbReference type="EC" id="1.1.1.53" evidence="3"/>
<reference evidence="22" key="1">
    <citation type="submission" date="2011-05" db="EMBL/GenBank/DDBJ databases">
        <authorList>
            <person name="Richards S.R."/>
            <person name="Qu J."/>
            <person name="Jiang H."/>
            <person name="Jhangiani S.N."/>
            <person name="Agravi P."/>
            <person name="Goodspeed R."/>
            <person name="Gross S."/>
            <person name="Mandapat C."/>
            <person name="Jackson L."/>
            <person name="Mathew T."/>
            <person name="Pu L."/>
            <person name="Thornton R."/>
            <person name="Saada N."/>
            <person name="Wilczek-Boney K.B."/>
            <person name="Lee S."/>
            <person name="Kovar C."/>
            <person name="Wu Y."/>
            <person name="Scherer S.E."/>
            <person name="Worley K.C."/>
            <person name="Muzny D.M."/>
            <person name="Gibbs R."/>
        </authorList>
    </citation>
    <scope>NUCLEOTIDE SEQUENCE</scope>
    <source>
        <strain evidence="22">Brora</strain>
    </source>
</reference>
<evidence type="ECO:0000256" key="13">
    <source>
        <dbReference type="ARBA" id="ARBA00052095"/>
    </source>
</evidence>
<comment type="similarity">
    <text evidence="1 20">Belongs to the short-chain dehydrogenases/reductases (SDR) family.</text>
</comment>
<comment type="catalytic activity">
    <reaction evidence="12">
        <text>ursodeoxycholate + NAD(+) = 7-oxolithocholate + NADH + H(+)</text>
        <dbReference type="Rhea" id="RHEA:42028"/>
        <dbReference type="ChEBI" id="CHEBI:15378"/>
        <dbReference type="ChEBI" id="CHEBI:57540"/>
        <dbReference type="ChEBI" id="CHEBI:57945"/>
        <dbReference type="ChEBI" id="CHEBI:78604"/>
        <dbReference type="ChEBI" id="CHEBI:78605"/>
    </reaction>
    <physiologicalReaction direction="left-to-right" evidence="12">
        <dbReference type="Rhea" id="RHEA:42029"/>
    </physiologicalReaction>
</comment>
<dbReference type="InterPro" id="IPR002347">
    <property type="entry name" value="SDR_fam"/>
</dbReference>
<dbReference type="GO" id="GO:0008209">
    <property type="term" value="P:androgen metabolic process"/>
    <property type="evidence" value="ECO:0007669"/>
    <property type="project" value="TreeGrafter"/>
</dbReference>
<protein>
    <recommendedName>
        <fullName evidence="16">3-hydroxyacyl-CoA dehydrogenase type-2</fullName>
        <ecNumber evidence="3">1.1.1.53</ecNumber>
        <ecNumber evidence="4">1.1.1.62</ecNumber>
    </recommendedName>
    <alternativeName>
        <fullName evidence="18">3-hydroxyacyl-CoA dehydrogenase type II</fullName>
    </alternativeName>
    <alternativeName>
        <fullName evidence="19">Mitochondrial ribonuclease P protein 2</fullName>
    </alternativeName>
    <alternativeName>
        <fullName evidence="17">Type II HADH</fullName>
    </alternativeName>
</protein>
<comment type="catalytic activity">
    <reaction evidence="14">
        <text>cortisone + NAD(+) = 17alpha-hydroxypregn-4-en-3,11,20-trione-21-al + NADH + H(+)</text>
        <dbReference type="Rhea" id="RHEA:42016"/>
        <dbReference type="ChEBI" id="CHEBI:15378"/>
        <dbReference type="ChEBI" id="CHEBI:16962"/>
        <dbReference type="ChEBI" id="CHEBI:57540"/>
        <dbReference type="ChEBI" id="CHEBI:57945"/>
        <dbReference type="ChEBI" id="CHEBI:78596"/>
    </reaction>
    <physiologicalReaction direction="left-to-right" evidence="14">
        <dbReference type="Rhea" id="RHEA:42017"/>
    </physiologicalReaction>
</comment>
<sequence>MTTIRGISGLVALVSGGASGLGLATAKRLVEKGAKVTICDLKTSNGAELVKELGENAIFSPTDISKEDDIKRALDLTESTFKKLNVVVNCAGVVETYKLYNFNTGMPHRLQTFNDHQNINLAGTFNVIRLAVGVMAKNVPTVDGERGVIVNTSAYSAFDGQCGQISFSANQGGISAMTLPLSRDLASHGIRCCTIAPGLFNTPLTQSLPENIIQFLEDTIPFPWRLGHPEEFAHLVQCIIENPMMNGETIRIDGAMRAISLN</sequence>
<comment type="catalytic activity">
    <reaction evidence="13">
        <text>5alpha-pregnan-20beta-ol-3-one + NAD(+) = 5alpha-pregnane-3,20-dione + NADH + H(+)</text>
        <dbReference type="Rhea" id="RHEA:42008"/>
        <dbReference type="ChEBI" id="CHEBI:15378"/>
        <dbReference type="ChEBI" id="CHEBI:28952"/>
        <dbReference type="ChEBI" id="CHEBI:57540"/>
        <dbReference type="ChEBI" id="CHEBI:57945"/>
        <dbReference type="ChEBI" id="CHEBI:78594"/>
    </reaction>
    <physiologicalReaction direction="left-to-right" evidence="13">
        <dbReference type="Rhea" id="RHEA:42009"/>
    </physiologicalReaction>
</comment>
<evidence type="ECO:0000256" key="3">
    <source>
        <dbReference type="ARBA" id="ARBA00024071"/>
    </source>
</evidence>